<proteinExistence type="inferred from homology"/>
<dbReference type="GO" id="GO:0016491">
    <property type="term" value="F:oxidoreductase activity"/>
    <property type="evidence" value="ECO:0007669"/>
    <property type="project" value="UniProtKB-KW"/>
</dbReference>
<dbReference type="PANTHER" id="PTHR43639">
    <property type="entry name" value="OXIDOREDUCTASE, SHORT-CHAIN DEHYDROGENASE/REDUCTASE FAMILY (AFU_ORTHOLOGUE AFUA_5G02870)"/>
    <property type="match status" value="1"/>
</dbReference>
<evidence type="ECO:0000256" key="1">
    <source>
        <dbReference type="ARBA" id="ARBA00006484"/>
    </source>
</evidence>
<dbReference type="PRINTS" id="PR00081">
    <property type="entry name" value="GDHRDH"/>
</dbReference>
<dbReference type="SMART" id="SM00822">
    <property type="entry name" value="PKS_KR"/>
    <property type="match status" value="1"/>
</dbReference>
<dbReference type="InterPro" id="IPR020904">
    <property type="entry name" value="Sc_DH/Rdtase_CS"/>
</dbReference>
<dbReference type="SUPFAM" id="SSF51735">
    <property type="entry name" value="NAD(P)-binding Rossmann-fold domains"/>
    <property type="match status" value="1"/>
</dbReference>
<dbReference type="FunFam" id="3.40.50.720:FF:000084">
    <property type="entry name" value="Short-chain dehydrogenase reductase"/>
    <property type="match status" value="1"/>
</dbReference>
<dbReference type="InterPro" id="IPR036291">
    <property type="entry name" value="NAD(P)-bd_dom_sf"/>
</dbReference>
<feature type="domain" description="Ketoreductase" evidence="3">
    <location>
        <begin position="7"/>
        <end position="197"/>
    </location>
</feature>
<dbReference type="Gene3D" id="3.40.50.720">
    <property type="entry name" value="NAD(P)-binding Rossmann-like Domain"/>
    <property type="match status" value="1"/>
</dbReference>
<dbReference type="PANTHER" id="PTHR43639:SF1">
    <property type="entry name" value="SHORT-CHAIN DEHYDROGENASE_REDUCTASE FAMILY PROTEIN"/>
    <property type="match status" value="1"/>
</dbReference>
<dbReference type="RefSeq" id="WP_115693147.1">
    <property type="nucleotide sequence ID" value="NZ_CP031417.1"/>
</dbReference>
<dbReference type="OrthoDB" id="9803333at2"/>
<gene>
    <name evidence="4" type="ORF">DW352_20920</name>
</gene>
<evidence type="ECO:0000313" key="4">
    <source>
        <dbReference type="EMBL" id="AXK82768.1"/>
    </source>
</evidence>
<dbReference type="PROSITE" id="PS00061">
    <property type="entry name" value="ADH_SHORT"/>
    <property type="match status" value="1"/>
</dbReference>
<dbReference type="Proteomes" id="UP000254889">
    <property type="component" value="Chromosome"/>
</dbReference>
<evidence type="ECO:0000259" key="3">
    <source>
        <dbReference type="SMART" id="SM00822"/>
    </source>
</evidence>
<reference evidence="4 5" key="1">
    <citation type="submission" date="2018-07" db="EMBL/GenBank/DDBJ databases">
        <authorList>
            <person name="Quirk P.G."/>
            <person name="Krulwich T.A."/>
        </authorList>
    </citation>
    <scope>NUCLEOTIDE SEQUENCE [LARGE SCALE GENOMIC DNA]</scope>
    <source>
        <strain evidence="4 5">CC-BB4</strain>
    </source>
</reference>
<sequence>MSNLTGKVAVVTGASKGIGAGIAKAFAADGAAVVVNYASDKAGAERVVADIKSKGGKAIAVQADVAKAAEVKQLFDAAKQAFGKLDVLVNNAGVYRFHAIEDVTEDEFHRLFNINVLGTLLATREAVKHFGPNGGNVINIGSNASIEAVVPTASIYSATKGAVDTLTRVLAAELGQRKIRVNVIAPGGTETEGVQSFGLVGSDLEKSLVARTPLGRLGQPDDIARVAVFLASDASGWMTGERLVAAGGYR</sequence>
<dbReference type="NCBIfam" id="NF005559">
    <property type="entry name" value="PRK07231.1"/>
    <property type="match status" value="1"/>
</dbReference>
<name>A0A346A0S1_9HYPH</name>
<dbReference type="KEGG" id="ptaw:DW352_20920"/>
<dbReference type="PRINTS" id="PR00080">
    <property type="entry name" value="SDRFAMILY"/>
</dbReference>
<evidence type="ECO:0000313" key="5">
    <source>
        <dbReference type="Proteomes" id="UP000254889"/>
    </source>
</evidence>
<evidence type="ECO:0000256" key="2">
    <source>
        <dbReference type="ARBA" id="ARBA00023002"/>
    </source>
</evidence>
<dbReference type="AlphaFoldDB" id="A0A346A0S1"/>
<dbReference type="Pfam" id="PF13561">
    <property type="entry name" value="adh_short_C2"/>
    <property type="match status" value="1"/>
</dbReference>
<keyword evidence="2" id="KW-0560">Oxidoreductase</keyword>
<keyword evidence="5" id="KW-1185">Reference proteome</keyword>
<comment type="similarity">
    <text evidence="1">Belongs to the short-chain dehydrogenases/reductases (SDR) family.</text>
</comment>
<accession>A0A346A0S1</accession>
<protein>
    <submittedName>
        <fullName evidence="4">SDR family NAD(P)-dependent oxidoreductase</fullName>
    </submittedName>
</protein>
<dbReference type="InterPro" id="IPR057326">
    <property type="entry name" value="KR_dom"/>
</dbReference>
<organism evidence="4 5">
    <name type="scientific">Pseudolabrys taiwanensis</name>
    <dbReference type="NCBI Taxonomy" id="331696"/>
    <lineage>
        <taxon>Bacteria</taxon>
        <taxon>Pseudomonadati</taxon>
        <taxon>Pseudomonadota</taxon>
        <taxon>Alphaproteobacteria</taxon>
        <taxon>Hyphomicrobiales</taxon>
        <taxon>Xanthobacteraceae</taxon>
        <taxon>Pseudolabrys</taxon>
    </lineage>
</organism>
<dbReference type="EMBL" id="CP031417">
    <property type="protein sequence ID" value="AXK82768.1"/>
    <property type="molecule type" value="Genomic_DNA"/>
</dbReference>
<dbReference type="InterPro" id="IPR002347">
    <property type="entry name" value="SDR_fam"/>
</dbReference>